<organism evidence="1">
    <name type="scientific">Symploca sp. SIO1C4</name>
    <dbReference type="NCBI Taxonomy" id="2607765"/>
    <lineage>
        <taxon>Bacteria</taxon>
        <taxon>Bacillati</taxon>
        <taxon>Cyanobacteriota</taxon>
        <taxon>Cyanophyceae</taxon>
        <taxon>Coleofasciculales</taxon>
        <taxon>Coleofasciculaceae</taxon>
        <taxon>Symploca</taxon>
    </lineage>
</organism>
<accession>A0A6B3N7X3</accession>
<dbReference type="EMBL" id="JAAHFQ010000128">
    <property type="protein sequence ID" value="NER27727.1"/>
    <property type="molecule type" value="Genomic_DNA"/>
</dbReference>
<name>A0A6B3N7X3_9CYAN</name>
<sequence>MSKNLTTGGFINPQQLPLEQVCLEVAALLKVTLKQIERLELWPHQIWVKFVEGRGKFISYRRLPLWVEQGIAAINNCRDHSSLKLLAEALSVERDWYQDSNDSELLQQWDLTISLWRQAWGEKSQEITQEEEQLKPLRAHQQAASNWLQSWQQVLHFCSDCDSLNRLATEIEQQSHEFADLPEIMAALRQILQQRWLELSHTKVADAV</sequence>
<dbReference type="AlphaFoldDB" id="A0A6B3N7X3"/>
<comment type="caution">
    <text evidence="1">The sequence shown here is derived from an EMBL/GenBank/DDBJ whole genome shotgun (WGS) entry which is preliminary data.</text>
</comment>
<evidence type="ECO:0000313" key="1">
    <source>
        <dbReference type="EMBL" id="NER27727.1"/>
    </source>
</evidence>
<protein>
    <submittedName>
        <fullName evidence="1">Uncharacterized protein</fullName>
    </submittedName>
</protein>
<gene>
    <name evidence="1" type="ORF">F6J89_08855</name>
</gene>
<proteinExistence type="predicted"/>
<reference evidence="1" key="1">
    <citation type="submission" date="2019-11" db="EMBL/GenBank/DDBJ databases">
        <title>Genomic insights into an expanded diversity of filamentous marine cyanobacteria reveals the extraordinary biosynthetic potential of Moorea and Okeania.</title>
        <authorList>
            <person name="Ferreira Leao T."/>
            <person name="Wang M."/>
            <person name="Moss N."/>
            <person name="Da Silva R."/>
            <person name="Sanders J."/>
            <person name="Nurk S."/>
            <person name="Gurevich A."/>
            <person name="Humphrey G."/>
            <person name="Reher R."/>
            <person name="Zhu Q."/>
            <person name="Belda-Ferre P."/>
            <person name="Glukhov E."/>
            <person name="Rex R."/>
            <person name="Dorrestein P.C."/>
            <person name="Knight R."/>
            <person name="Pevzner P."/>
            <person name="Gerwick W.H."/>
            <person name="Gerwick L."/>
        </authorList>
    </citation>
    <scope>NUCLEOTIDE SEQUENCE</scope>
    <source>
        <strain evidence="1">SIO1C4</strain>
    </source>
</reference>